<evidence type="ECO:0000313" key="2">
    <source>
        <dbReference type="EMBL" id="MEY8246007.1"/>
    </source>
</evidence>
<proteinExistence type="predicted"/>
<name>A0ABV4D222_9BACT</name>
<dbReference type="InterPro" id="IPR010995">
    <property type="entry name" value="DNA_repair_Rad51/TF_NusA_a-hlx"/>
</dbReference>
<dbReference type="RefSeq" id="WP_121699878.1">
    <property type="nucleotide sequence ID" value="NZ_JBCLPP010000029.1"/>
</dbReference>
<accession>A0ABV4D222</accession>
<gene>
    <name evidence="2" type="ORF">AAK873_10320</name>
</gene>
<keyword evidence="3" id="KW-1185">Reference proteome</keyword>
<feature type="domain" description="DUF4332" evidence="1">
    <location>
        <begin position="9"/>
        <end position="129"/>
    </location>
</feature>
<dbReference type="InterPro" id="IPR025567">
    <property type="entry name" value="DUF4332"/>
</dbReference>
<protein>
    <submittedName>
        <fullName evidence="2">DUF4332 domain-containing protein</fullName>
    </submittedName>
</protein>
<evidence type="ECO:0000313" key="3">
    <source>
        <dbReference type="Proteomes" id="UP001565200"/>
    </source>
</evidence>
<dbReference type="Pfam" id="PF14229">
    <property type="entry name" value="DUF4332"/>
    <property type="match status" value="1"/>
</dbReference>
<sequence length="135" mass="14897">MTYKIIDIEGVGDAYAVKLNEAGIKTVDDLLERCITPKGRKELAEATGISSKLILKWANHADLFRINGIGPQFAELLEAAGVDTVKELRHRKAENLVAKMEEINTGKHLTRRVPSVAEVQKMIDEAATLPPTITY</sequence>
<comment type="caution">
    <text evidence="2">The sequence shown here is derived from an EMBL/GenBank/DDBJ whole genome shotgun (WGS) entry which is preliminary data.</text>
</comment>
<dbReference type="Proteomes" id="UP001565200">
    <property type="component" value="Unassembled WGS sequence"/>
</dbReference>
<reference evidence="2 3" key="1">
    <citation type="submission" date="2024-03" db="EMBL/GenBank/DDBJ databases">
        <title>Mouse gut bacterial collection (mGBC) of GemPharmatech.</title>
        <authorList>
            <person name="He Y."/>
            <person name="Dong L."/>
            <person name="Wu D."/>
            <person name="Gao X."/>
            <person name="Lin Z."/>
        </authorList>
    </citation>
    <scope>NUCLEOTIDE SEQUENCE [LARGE SCALE GENOMIC DNA]</scope>
    <source>
        <strain evidence="2 3">54-13</strain>
    </source>
</reference>
<dbReference type="Gene3D" id="1.10.150.20">
    <property type="entry name" value="5' to 3' exonuclease, C-terminal subdomain"/>
    <property type="match status" value="2"/>
</dbReference>
<organism evidence="2 3">
    <name type="scientific">Heminiphilus faecis</name>
    <dbReference type="NCBI Taxonomy" id="2601703"/>
    <lineage>
        <taxon>Bacteria</taxon>
        <taxon>Pseudomonadati</taxon>
        <taxon>Bacteroidota</taxon>
        <taxon>Bacteroidia</taxon>
        <taxon>Bacteroidales</taxon>
        <taxon>Muribaculaceae</taxon>
        <taxon>Heminiphilus</taxon>
    </lineage>
</organism>
<dbReference type="EMBL" id="JBCLPP010000029">
    <property type="protein sequence ID" value="MEY8246007.1"/>
    <property type="molecule type" value="Genomic_DNA"/>
</dbReference>
<dbReference type="SUPFAM" id="SSF47794">
    <property type="entry name" value="Rad51 N-terminal domain-like"/>
    <property type="match status" value="1"/>
</dbReference>
<evidence type="ECO:0000259" key="1">
    <source>
        <dbReference type="Pfam" id="PF14229"/>
    </source>
</evidence>